<dbReference type="CDD" id="cd03024">
    <property type="entry name" value="DsbA_FrnE"/>
    <property type="match status" value="1"/>
</dbReference>
<proteinExistence type="predicted"/>
<evidence type="ECO:0000313" key="3">
    <source>
        <dbReference type="Proteomes" id="UP001150907"/>
    </source>
</evidence>
<evidence type="ECO:0000259" key="1">
    <source>
        <dbReference type="Pfam" id="PF01323"/>
    </source>
</evidence>
<dbReference type="Pfam" id="PF01323">
    <property type="entry name" value="DSBA"/>
    <property type="match status" value="1"/>
</dbReference>
<name>A0A9W8BI13_9FUNG</name>
<feature type="domain" description="DSBA-like thioredoxin" evidence="1">
    <location>
        <begin position="13"/>
        <end position="213"/>
    </location>
</feature>
<dbReference type="OrthoDB" id="1930760at2759"/>
<dbReference type="Gene3D" id="3.40.30.10">
    <property type="entry name" value="Glutaredoxin"/>
    <property type="match status" value="1"/>
</dbReference>
<dbReference type="InterPro" id="IPR036249">
    <property type="entry name" value="Thioredoxin-like_sf"/>
</dbReference>
<gene>
    <name evidence="2" type="ORF">H4R26_003477</name>
</gene>
<organism evidence="2 3">
    <name type="scientific">Coemansia thaxteri</name>
    <dbReference type="NCBI Taxonomy" id="2663907"/>
    <lineage>
        <taxon>Eukaryota</taxon>
        <taxon>Fungi</taxon>
        <taxon>Fungi incertae sedis</taxon>
        <taxon>Zoopagomycota</taxon>
        <taxon>Kickxellomycotina</taxon>
        <taxon>Kickxellomycetes</taxon>
        <taxon>Kickxellales</taxon>
        <taxon>Kickxellaceae</taxon>
        <taxon>Coemansia</taxon>
    </lineage>
</organism>
<dbReference type="AlphaFoldDB" id="A0A9W8BI13"/>
<comment type="caution">
    <text evidence="2">The sequence shown here is derived from an EMBL/GenBank/DDBJ whole genome shotgun (WGS) entry which is preliminary data.</text>
</comment>
<dbReference type="Proteomes" id="UP001150907">
    <property type="component" value="Unassembled WGS sequence"/>
</dbReference>
<dbReference type="SUPFAM" id="SSF52833">
    <property type="entry name" value="Thioredoxin-like"/>
    <property type="match status" value="1"/>
</dbReference>
<dbReference type="PANTHER" id="PTHR13887">
    <property type="entry name" value="GLUTATHIONE S-TRANSFERASE KAPPA"/>
    <property type="match status" value="1"/>
</dbReference>
<accession>A0A9W8BI13</accession>
<sequence>MAVSKVSSHALHISIVLDTVCPWCYVGKRRVEKAIALAEQKWPGFEASVDYMPYQLDSAMANGLDKHDVYQKKFGDRAAAMHERVSLAGKDEGISFSFGGKMSNTLDSHRLIDYARLQGSECEEKAVESILRRYFELEQDIGEANVLLDAAQDAGLDRERTRAYLDSDDGIDAVKQKIKHVQRLGITGVPFYIINDRYGISGAESPETFLEAFGKVFKSNNDVVKV</sequence>
<protein>
    <recommendedName>
        <fullName evidence="1">DSBA-like thioredoxin domain-containing protein</fullName>
    </recommendedName>
</protein>
<evidence type="ECO:0000313" key="2">
    <source>
        <dbReference type="EMBL" id="KAJ2002703.1"/>
    </source>
</evidence>
<dbReference type="GO" id="GO:0016491">
    <property type="term" value="F:oxidoreductase activity"/>
    <property type="evidence" value="ECO:0007669"/>
    <property type="project" value="InterPro"/>
</dbReference>
<keyword evidence="3" id="KW-1185">Reference proteome</keyword>
<dbReference type="EMBL" id="JANBQF010000278">
    <property type="protein sequence ID" value="KAJ2002703.1"/>
    <property type="molecule type" value="Genomic_DNA"/>
</dbReference>
<dbReference type="InterPro" id="IPR001853">
    <property type="entry name" value="DSBA-like_thioredoxin_dom"/>
</dbReference>
<dbReference type="PANTHER" id="PTHR13887:SF41">
    <property type="entry name" value="THIOREDOXIN SUPERFAMILY PROTEIN"/>
    <property type="match status" value="1"/>
</dbReference>
<reference evidence="2" key="1">
    <citation type="submission" date="2022-07" db="EMBL/GenBank/DDBJ databases">
        <title>Phylogenomic reconstructions and comparative analyses of Kickxellomycotina fungi.</title>
        <authorList>
            <person name="Reynolds N.K."/>
            <person name="Stajich J.E."/>
            <person name="Barry K."/>
            <person name="Grigoriev I.V."/>
            <person name="Crous P."/>
            <person name="Smith M.E."/>
        </authorList>
    </citation>
    <scope>NUCLEOTIDE SEQUENCE</scope>
    <source>
        <strain evidence="2">IMI 214461</strain>
    </source>
</reference>